<evidence type="ECO:0000313" key="2">
    <source>
        <dbReference type="EMBL" id="SMD37979.1"/>
    </source>
</evidence>
<evidence type="ECO:0000313" key="3">
    <source>
        <dbReference type="Proteomes" id="UP000192472"/>
    </source>
</evidence>
<feature type="transmembrane region" description="Helical" evidence="1">
    <location>
        <begin position="106"/>
        <end position="127"/>
    </location>
</feature>
<keyword evidence="1" id="KW-0472">Membrane</keyword>
<dbReference type="Proteomes" id="UP000192472">
    <property type="component" value="Unassembled WGS sequence"/>
</dbReference>
<sequence length="130" mass="15092">MSSFMIAVLVLFSTVFIARIINERALKTLDPEKKSNLIDLFSNFRIYSFGGMIVFLGIYYYIIANHLLPSTIAFSLYFLCVAIFLFFSAYFSRKILVKSNYPTSYINSYLISTVVKFAGFCSFFFLYMNR</sequence>
<reference evidence="2 3" key="1">
    <citation type="submission" date="2017-04" db="EMBL/GenBank/DDBJ databases">
        <authorList>
            <person name="Afonso C.L."/>
            <person name="Miller P.J."/>
            <person name="Scott M.A."/>
            <person name="Spackman E."/>
            <person name="Goraichik I."/>
            <person name="Dimitrov K.M."/>
            <person name="Suarez D.L."/>
            <person name="Swayne D.E."/>
        </authorList>
    </citation>
    <scope>NUCLEOTIDE SEQUENCE [LARGE SCALE GENOMIC DNA]</scope>
    <source>
        <strain evidence="2 3">DSM 26133</strain>
    </source>
</reference>
<keyword evidence="1" id="KW-1133">Transmembrane helix</keyword>
<dbReference type="EMBL" id="FWYF01000004">
    <property type="protein sequence ID" value="SMD37979.1"/>
    <property type="molecule type" value="Genomic_DNA"/>
</dbReference>
<name>A0A1W2GMT9_REIFA</name>
<protein>
    <submittedName>
        <fullName evidence="2">Uncharacterized protein</fullName>
    </submittedName>
</protein>
<evidence type="ECO:0000256" key="1">
    <source>
        <dbReference type="SAM" id="Phobius"/>
    </source>
</evidence>
<organism evidence="2 3">
    <name type="scientific">Reichenbachiella faecimaris</name>
    <dbReference type="NCBI Taxonomy" id="692418"/>
    <lineage>
        <taxon>Bacteria</taxon>
        <taxon>Pseudomonadati</taxon>
        <taxon>Bacteroidota</taxon>
        <taxon>Cytophagia</taxon>
        <taxon>Cytophagales</taxon>
        <taxon>Reichenbachiellaceae</taxon>
        <taxon>Reichenbachiella</taxon>
    </lineage>
</organism>
<feature type="transmembrane region" description="Helical" evidence="1">
    <location>
        <begin position="46"/>
        <end position="64"/>
    </location>
</feature>
<dbReference type="STRING" id="692418.SAMN04488029_3572"/>
<keyword evidence="1" id="KW-0812">Transmembrane</keyword>
<gene>
    <name evidence="2" type="ORF">SAMN04488029_3572</name>
</gene>
<accession>A0A1W2GMT9</accession>
<feature type="transmembrane region" description="Helical" evidence="1">
    <location>
        <begin position="71"/>
        <end position="91"/>
    </location>
</feature>
<dbReference type="AlphaFoldDB" id="A0A1W2GMT9"/>
<proteinExistence type="predicted"/>
<keyword evidence="3" id="KW-1185">Reference proteome</keyword>